<accession>A0ABW6ML51</accession>
<dbReference type="PROSITE" id="PS51502">
    <property type="entry name" value="S_R_A_B_BARREL"/>
    <property type="match status" value="1"/>
</dbReference>
<dbReference type="SUPFAM" id="SSF54909">
    <property type="entry name" value="Dimeric alpha+beta barrel"/>
    <property type="match status" value="1"/>
</dbReference>
<dbReference type="SMART" id="SM00886">
    <property type="entry name" value="Dabb"/>
    <property type="match status" value="1"/>
</dbReference>
<gene>
    <name evidence="2" type="ORF">ACFYNQ_51025</name>
</gene>
<proteinExistence type="predicted"/>
<name>A0ABW6ML51_9ACTN</name>
<protein>
    <submittedName>
        <fullName evidence="2">Dabb family protein</fullName>
    </submittedName>
</protein>
<dbReference type="EMBL" id="JBIAHM010000040">
    <property type="protein sequence ID" value="MFE9606855.1"/>
    <property type="molecule type" value="Genomic_DNA"/>
</dbReference>
<evidence type="ECO:0000313" key="2">
    <source>
        <dbReference type="EMBL" id="MFE9606855.1"/>
    </source>
</evidence>
<dbReference type="InterPro" id="IPR013097">
    <property type="entry name" value="Dabb"/>
</dbReference>
<dbReference type="InterPro" id="IPR011008">
    <property type="entry name" value="Dimeric_a/b-barrel"/>
</dbReference>
<sequence length="97" mass="11389">MVRHIVLFKFRDEVTWADPRAQRAEQASQQHPHNIPDILSWECGRNITERPIAYDFGIVGKFVDYSAVLRYLVHPDHVEGAELWRQIATWIVVDFTD</sequence>
<dbReference type="Gene3D" id="3.30.70.100">
    <property type="match status" value="1"/>
</dbReference>
<dbReference type="PANTHER" id="PTHR37832:SF1">
    <property type="entry name" value="STRESS-RESPONSE A_B BARREL DOMAIN-CONTAINING PROTEIN"/>
    <property type="match status" value="1"/>
</dbReference>
<evidence type="ECO:0000259" key="1">
    <source>
        <dbReference type="PROSITE" id="PS51502"/>
    </source>
</evidence>
<dbReference type="Proteomes" id="UP001601303">
    <property type="component" value="Unassembled WGS sequence"/>
</dbReference>
<dbReference type="RefSeq" id="WP_388115676.1">
    <property type="nucleotide sequence ID" value="NZ_JBIAHM010000040.1"/>
</dbReference>
<feature type="domain" description="Stress-response A/B barrel" evidence="1">
    <location>
        <begin position="2"/>
        <end position="95"/>
    </location>
</feature>
<dbReference type="PANTHER" id="PTHR37832">
    <property type="entry name" value="BLL2683 PROTEIN"/>
    <property type="match status" value="1"/>
</dbReference>
<dbReference type="Pfam" id="PF07876">
    <property type="entry name" value="Dabb"/>
    <property type="match status" value="1"/>
</dbReference>
<evidence type="ECO:0000313" key="3">
    <source>
        <dbReference type="Proteomes" id="UP001601303"/>
    </source>
</evidence>
<comment type="caution">
    <text evidence="2">The sequence shown here is derived from an EMBL/GenBank/DDBJ whole genome shotgun (WGS) entry which is preliminary data.</text>
</comment>
<organism evidence="2 3">
    <name type="scientific">Streptomyces hokutonensis</name>
    <dbReference type="NCBI Taxonomy" id="1306990"/>
    <lineage>
        <taxon>Bacteria</taxon>
        <taxon>Bacillati</taxon>
        <taxon>Actinomycetota</taxon>
        <taxon>Actinomycetes</taxon>
        <taxon>Kitasatosporales</taxon>
        <taxon>Streptomycetaceae</taxon>
        <taxon>Streptomyces</taxon>
    </lineage>
</organism>
<reference evidence="2 3" key="1">
    <citation type="submission" date="2024-10" db="EMBL/GenBank/DDBJ databases">
        <title>The Natural Products Discovery Center: Release of the First 8490 Sequenced Strains for Exploring Actinobacteria Biosynthetic Diversity.</title>
        <authorList>
            <person name="Kalkreuter E."/>
            <person name="Kautsar S.A."/>
            <person name="Yang D."/>
            <person name="Bader C.D."/>
            <person name="Teijaro C.N."/>
            <person name="Fluegel L."/>
            <person name="Davis C.M."/>
            <person name="Simpson J.R."/>
            <person name="Lauterbach L."/>
            <person name="Steele A.D."/>
            <person name="Gui C."/>
            <person name="Meng S."/>
            <person name="Li G."/>
            <person name="Viehrig K."/>
            <person name="Ye F."/>
            <person name="Su P."/>
            <person name="Kiefer A.F."/>
            <person name="Nichols A."/>
            <person name="Cepeda A.J."/>
            <person name="Yan W."/>
            <person name="Fan B."/>
            <person name="Jiang Y."/>
            <person name="Adhikari A."/>
            <person name="Zheng C.-J."/>
            <person name="Schuster L."/>
            <person name="Cowan T.M."/>
            <person name="Smanski M.J."/>
            <person name="Chevrette M.G."/>
            <person name="De Carvalho L.P.S."/>
            <person name="Shen B."/>
        </authorList>
    </citation>
    <scope>NUCLEOTIDE SEQUENCE [LARGE SCALE GENOMIC DNA]</scope>
    <source>
        <strain evidence="2 3">NPDC006488</strain>
    </source>
</reference>
<keyword evidence="3" id="KW-1185">Reference proteome</keyword>